<organism evidence="14 15">
    <name type="scientific">Octodon degus</name>
    <name type="common">Degu</name>
    <name type="synonym">Sciurus degus</name>
    <dbReference type="NCBI Taxonomy" id="10160"/>
    <lineage>
        <taxon>Eukaryota</taxon>
        <taxon>Metazoa</taxon>
        <taxon>Chordata</taxon>
        <taxon>Craniata</taxon>
        <taxon>Vertebrata</taxon>
        <taxon>Euteleostomi</taxon>
        <taxon>Mammalia</taxon>
        <taxon>Eutheria</taxon>
        <taxon>Euarchontoglires</taxon>
        <taxon>Glires</taxon>
        <taxon>Rodentia</taxon>
        <taxon>Hystricomorpha</taxon>
        <taxon>Octodontidae</taxon>
        <taxon>Octodon</taxon>
    </lineage>
</organism>
<evidence type="ECO:0000256" key="8">
    <source>
        <dbReference type="ARBA" id="ARBA00023065"/>
    </source>
</evidence>
<keyword evidence="3" id="KW-0894">Sodium channel</keyword>
<dbReference type="OrthoDB" id="6238402at2759"/>
<keyword evidence="10" id="KW-0739">Sodium transport</keyword>
<dbReference type="GO" id="GO:0015280">
    <property type="term" value="F:ligand-gated sodium channel activity"/>
    <property type="evidence" value="ECO:0007669"/>
    <property type="project" value="InterPro"/>
</dbReference>
<feature type="compositionally biased region" description="Basic and acidic residues" evidence="13">
    <location>
        <begin position="19"/>
        <end position="37"/>
    </location>
</feature>
<evidence type="ECO:0000256" key="5">
    <source>
        <dbReference type="ARBA" id="ARBA00022692"/>
    </source>
</evidence>
<evidence type="ECO:0000313" key="14">
    <source>
        <dbReference type="Proteomes" id="UP000515203"/>
    </source>
</evidence>
<dbReference type="PRINTS" id="PR01078">
    <property type="entry name" value="AMINACHANNEL"/>
</dbReference>
<evidence type="ECO:0000256" key="1">
    <source>
        <dbReference type="ARBA" id="ARBA00004651"/>
    </source>
</evidence>
<evidence type="ECO:0000256" key="6">
    <source>
        <dbReference type="ARBA" id="ARBA00022989"/>
    </source>
</evidence>
<dbReference type="PANTHER" id="PTHR11690:SF132">
    <property type="entry name" value="AMILORIDE-SENSITIVE SODIUM CHANNEL SUBUNIT DELTA"/>
    <property type="match status" value="1"/>
</dbReference>
<dbReference type="CTD" id="6339"/>
<dbReference type="NCBIfam" id="TIGR00859">
    <property type="entry name" value="ENaC"/>
    <property type="match status" value="1"/>
</dbReference>
<evidence type="ECO:0000256" key="9">
    <source>
        <dbReference type="ARBA" id="ARBA00023136"/>
    </source>
</evidence>
<dbReference type="GeneID" id="101585101"/>
<keyword evidence="11 15" id="KW-0407">Ion channel</keyword>
<evidence type="ECO:0000256" key="12">
    <source>
        <dbReference type="ARBA" id="ARBA00036239"/>
    </source>
</evidence>
<sequence>MLQKLKRGGPPPRSGSPRSRPEQGAEERPALEPHRAGNEPTAPPPRLRAAAAAVSVSKMAVEGGLWAASASGPAVHATPEQSHTERLVELPASFRELLTFFCTNTTIHGTIRLVCSSPNRLKKVSWGLLLLGTLGVFSWQLGLLLEQYWCYPVIMAVSVHSESKIFPSVTLCDMNPQRPRSLRYHLEALDAFAQESIYSLYKFNFKEGRDTLFTNVPGPEPPFKLDRGIRLQRLRHLGNQHKVGFKLCNSTGGDCFYRTYSSGVTAAQEWYHFHYMDILGLMPTAGEDSHQSHFVLSCRYGSKDCQAKHFRTFHHPTYGSCYTFEGVCAAQHPGITHKISLVLRTEPQVGFPLLSTKADIKVMIHGHNHTPFLEHRGFSVRPGTETTIGIREDEVRRLGSPYSRCTDGSEGVDVRLLYNSSYTRQACLVSCFQQLMVENCSCGYFLHPLPAGAQYCSRARHSAWGHCFYRLHQALEDHRLSCDSRCPRPCRETSYKLSARTSRWPSAKSANWILGVLGEQTPHQSPSPRSHVAKVNILYQELNYRMVDEAPVYSVPQLLSATGSLWSLWFGSSVLSVLELLELLLDATALALLLGFRWLCGAQVSQRGTSTASGPACSHAGPGAGTLKSEPLGTQWGLWTASS</sequence>
<keyword evidence="6" id="KW-1133">Transmembrane helix</keyword>
<evidence type="ECO:0000256" key="2">
    <source>
        <dbReference type="ARBA" id="ARBA00022448"/>
    </source>
</evidence>
<reference evidence="15" key="1">
    <citation type="submission" date="2025-08" db="UniProtKB">
        <authorList>
            <consortium name="RefSeq"/>
        </authorList>
    </citation>
    <scope>IDENTIFICATION</scope>
</reference>
<keyword evidence="5" id="KW-0812">Transmembrane</keyword>
<feature type="region of interest" description="Disordered" evidence="13">
    <location>
        <begin position="1"/>
        <end position="46"/>
    </location>
</feature>
<dbReference type="Gene3D" id="1.10.287.770">
    <property type="entry name" value="YojJ-like"/>
    <property type="match status" value="1"/>
</dbReference>
<dbReference type="PROSITE" id="PS01206">
    <property type="entry name" value="ASC"/>
    <property type="match status" value="1"/>
</dbReference>
<evidence type="ECO:0000256" key="4">
    <source>
        <dbReference type="ARBA" id="ARBA00022475"/>
    </source>
</evidence>
<keyword evidence="4" id="KW-1003">Cell membrane</keyword>
<evidence type="ECO:0000256" key="13">
    <source>
        <dbReference type="SAM" id="MobiDB-lite"/>
    </source>
</evidence>
<dbReference type="Pfam" id="PF00858">
    <property type="entry name" value="ASC"/>
    <property type="match status" value="1"/>
</dbReference>
<name>A0A6P3FKP2_OCTDE</name>
<evidence type="ECO:0000256" key="7">
    <source>
        <dbReference type="ARBA" id="ARBA00023053"/>
    </source>
</evidence>
<gene>
    <name evidence="15" type="primary">Scnn1d</name>
</gene>
<evidence type="ECO:0000256" key="11">
    <source>
        <dbReference type="ARBA" id="ARBA00023303"/>
    </source>
</evidence>
<dbReference type="RefSeq" id="XP_004639733.1">
    <property type="nucleotide sequence ID" value="XM_004639676.1"/>
</dbReference>
<comment type="catalytic activity">
    <reaction evidence="12">
        <text>Na(+)(in) = Na(+)(out)</text>
        <dbReference type="Rhea" id="RHEA:34963"/>
        <dbReference type="ChEBI" id="CHEBI:29101"/>
    </reaction>
</comment>
<proteinExistence type="predicted"/>
<evidence type="ECO:0000256" key="10">
    <source>
        <dbReference type="ARBA" id="ARBA00023201"/>
    </source>
</evidence>
<keyword evidence="14" id="KW-1185">Reference proteome</keyword>
<dbReference type="GO" id="GO:0034706">
    <property type="term" value="C:sodium channel complex"/>
    <property type="evidence" value="ECO:0007669"/>
    <property type="project" value="TreeGrafter"/>
</dbReference>
<protein>
    <submittedName>
        <fullName evidence="15">Amiloride-sensitive sodium channel subunit delta</fullName>
    </submittedName>
</protein>
<dbReference type="InterPro" id="IPR004724">
    <property type="entry name" value="ENaC_chordates"/>
</dbReference>
<accession>A0A6P3FKP2</accession>
<keyword evidence="8" id="KW-0406">Ion transport</keyword>
<keyword evidence="9" id="KW-0472">Membrane</keyword>
<evidence type="ECO:0000313" key="15">
    <source>
        <dbReference type="RefSeq" id="XP_004639733.1"/>
    </source>
</evidence>
<dbReference type="AlphaFoldDB" id="A0A6P3FKP2"/>
<evidence type="ECO:0000256" key="3">
    <source>
        <dbReference type="ARBA" id="ARBA00022461"/>
    </source>
</evidence>
<dbReference type="PANTHER" id="PTHR11690">
    <property type="entry name" value="AMILORIDE-SENSITIVE SODIUM CHANNEL-RELATED"/>
    <property type="match status" value="1"/>
</dbReference>
<keyword evidence="2" id="KW-0813">Transport</keyword>
<keyword evidence="7" id="KW-0915">Sodium</keyword>
<comment type="subcellular location">
    <subcellularLocation>
        <location evidence="1">Cell membrane</location>
        <topology evidence="1">Multi-pass membrane protein</topology>
    </subcellularLocation>
</comment>
<dbReference type="Proteomes" id="UP000515203">
    <property type="component" value="Unplaced"/>
</dbReference>
<dbReference type="InterPro" id="IPR020903">
    <property type="entry name" value="ENaC_CS"/>
</dbReference>
<dbReference type="Gene3D" id="2.60.470.10">
    <property type="entry name" value="Acid-sensing ion channels like domains"/>
    <property type="match status" value="1"/>
</dbReference>
<dbReference type="InParanoid" id="A0A6P3FKP2"/>
<dbReference type="InterPro" id="IPR001873">
    <property type="entry name" value="ENaC"/>
</dbReference>
<dbReference type="GO" id="GO:0005886">
    <property type="term" value="C:plasma membrane"/>
    <property type="evidence" value="ECO:0007669"/>
    <property type="project" value="UniProtKB-SubCell"/>
</dbReference>